<name>A0A0F9RHA2_9ZZZZ</name>
<feature type="compositionally biased region" description="Polar residues" evidence="1">
    <location>
        <begin position="55"/>
        <end position="69"/>
    </location>
</feature>
<accession>A0A0F9RHA2</accession>
<feature type="region of interest" description="Disordered" evidence="1">
    <location>
        <begin position="162"/>
        <end position="183"/>
    </location>
</feature>
<comment type="caution">
    <text evidence="2">The sequence shown here is derived from an EMBL/GenBank/DDBJ whole genome shotgun (WGS) entry which is preliminary data.</text>
</comment>
<reference evidence="2" key="1">
    <citation type="journal article" date="2015" name="Nature">
        <title>Complex archaea that bridge the gap between prokaryotes and eukaryotes.</title>
        <authorList>
            <person name="Spang A."/>
            <person name="Saw J.H."/>
            <person name="Jorgensen S.L."/>
            <person name="Zaremba-Niedzwiedzka K."/>
            <person name="Martijn J."/>
            <person name="Lind A.E."/>
            <person name="van Eijk R."/>
            <person name="Schleper C."/>
            <person name="Guy L."/>
            <person name="Ettema T.J."/>
        </authorList>
    </citation>
    <scope>NUCLEOTIDE SEQUENCE</scope>
</reference>
<feature type="compositionally biased region" description="Basic residues" evidence="1">
    <location>
        <begin position="35"/>
        <end position="44"/>
    </location>
</feature>
<dbReference type="AlphaFoldDB" id="A0A0F9RHA2"/>
<evidence type="ECO:0000256" key="1">
    <source>
        <dbReference type="SAM" id="MobiDB-lite"/>
    </source>
</evidence>
<sequence>MNQAIIICQNCGTTNNELNTRICRTCGALLPVSSRSKRKKRTKSKKETSDKKSSNQKVEMQVEQSNPVRNSMDLHEIPKPDDIVEISEDPKEIINENAELIEINTRMSEPEQLPKEPEKAGLQEITPKPFQSSILSHNRDFSPPPRSIDPISDAFSELKRSVLEPEKKKPKPKSLPSLTPIPQEKSDEDAIILKQKRLEKDMTEVLGFLSEKISIKKLETSEPKIIKAKKAKKKIPPASMNEILKSLTVMDSRIEASAIINRDGTILAAGISNRISESLFSTIGVNLSMIGTDIIQGLSAGVLKSISVRGSEGIMDLAPIDRESTNLKDMILILFSHPKVRSGIISMAVNKVQKQIKHYLGLEK</sequence>
<dbReference type="Gene3D" id="3.30.450.30">
    <property type="entry name" value="Dynein light chain 2a, cytoplasmic"/>
    <property type="match status" value="1"/>
</dbReference>
<protein>
    <recommendedName>
        <fullName evidence="3">Roadblock/LAMTOR2 domain-containing protein</fullName>
    </recommendedName>
</protein>
<dbReference type="EMBL" id="LAZR01002884">
    <property type="protein sequence ID" value="KKN24406.1"/>
    <property type="molecule type" value="Genomic_DNA"/>
</dbReference>
<evidence type="ECO:0008006" key="3">
    <source>
        <dbReference type="Google" id="ProtNLM"/>
    </source>
</evidence>
<proteinExistence type="predicted"/>
<evidence type="ECO:0000313" key="2">
    <source>
        <dbReference type="EMBL" id="KKN24406.1"/>
    </source>
</evidence>
<organism evidence="2">
    <name type="scientific">marine sediment metagenome</name>
    <dbReference type="NCBI Taxonomy" id="412755"/>
    <lineage>
        <taxon>unclassified sequences</taxon>
        <taxon>metagenomes</taxon>
        <taxon>ecological metagenomes</taxon>
    </lineage>
</organism>
<dbReference type="SUPFAM" id="SSF103196">
    <property type="entry name" value="Roadblock/LC7 domain"/>
    <property type="match status" value="1"/>
</dbReference>
<feature type="region of interest" description="Disordered" evidence="1">
    <location>
        <begin position="34"/>
        <end position="75"/>
    </location>
</feature>
<gene>
    <name evidence="2" type="ORF">LCGC14_0895160</name>
</gene>